<evidence type="ECO:0000256" key="1">
    <source>
        <dbReference type="SAM" id="MobiDB-lite"/>
    </source>
</evidence>
<evidence type="ECO:0000313" key="2">
    <source>
        <dbReference type="EMBL" id="CAL1537228.1"/>
    </source>
</evidence>
<proteinExistence type="predicted"/>
<gene>
    <name evidence="2" type="ORF">GSLYS_00011141001</name>
</gene>
<protein>
    <submittedName>
        <fullName evidence="2">Uncharacterized protein</fullName>
    </submittedName>
</protein>
<comment type="caution">
    <text evidence="2">The sequence shown here is derived from an EMBL/GenBank/DDBJ whole genome shotgun (WGS) entry which is preliminary data.</text>
</comment>
<evidence type="ECO:0000313" key="3">
    <source>
        <dbReference type="Proteomes" id="UP001497497"/>
    </source>
</evidence>
<organism evidence="2 3">
    <name type="scientific">Lymnaea stagnalis</name>
    <name type="common">Great pond snail</name>
    <name type="synonym">Helix stagnalis</name>
    <dbReference type="NCBI Taxonomy" id="6523"/>
    <lineage>
        <taxon>Eukaryota</taxon>
        <taxon>Metazoa</taxon>
        <taxon>Spiralia</taxon>
        <taxon>Lophotrochozoa</taxon>
        <taxon>Mollusca</taxon>
        <taxon>Gastropoda</taxon>
        <taxon>Heterobranchia</taxon>
        <taxon>Euthyneura</taxon>
        <taxon>Panpulmonata</taxon>
        <taxon>Hygrophila</taxon>
        <taxon>Lymnaeoidea</taxon>
        <taxon>Lymnaeidae</taxon>
        <taxon>Lymnaea</taxon>
    </lineage>
</organism>
<keyword evidence="3" id="KW-1185">Reference proteome</keyword>
<dbReference type="AlphaFoldDB" id="A0AAV2HSZ3"/>
<reference evidence="2 3" key="1">
    <citation type="submission" date="2024-04" db="EMBL/GenBank/DDBJ databases">
        <authorList>
            <consortium name="Genoscope - CEA"/>
            <person name="William W."/>
        </authorList>
    </citation>
    <scope>NUCLEOTIDE SEQUENCE [LARGE SCALE GENOMIC DNA]</scope>
</reference>
<name>A0AAV2HSZ3_LYMST</name>
<accession>A0AAV2HSZ3</accession>
<dbReference type="Proteomes" id="UP001497497">
    <property type="component" value="Unassembled WGS sequence"/>
</dbReference>
<feature type="region of interest" description="Disordered" evidence="1">
    <location>
        <begin position="89"/>
        <end position="108"/>
    </location>
</feature>
<dbReference type="EMBL" id="CAXITT010000255">
    <property type="protein sequence ID" value="CAL1537228.1"/>
    <property type="molecule type" value="Genomic_DNA"/>
</dbReference>
<sequence>MTTQLVSPEVVSAGIIVMLVLPDGQPFQKRIFEKCTAFELKVEYVAQEQLNDYRVELHFTGNIKIMEDDEEFGHDNLNSCNQVRIVHSQSPVPQPEGLPLVLKSKPQE</sequence>